<dbReference type="PANTHER" id="PTHR12064">
    <property type="entry name" value="METAL TRANSPORTER CNNM"/>
    <property type="match status" value="1"/>
</dbReference>
<keyword evidence="1" id="KW-0677">Repeat</keyword>
<organism evidence="5 6">
    <name type="scientific">Heligmosomoides polygyrus</name>
    <name type="common">Parasitic roundworm</name>
    <dbReference type="NCBI Taxonomy" id="6339"/>
    <lineage>
        <taxon>Eukaryota</taxon>
        <taxon>Metazoa</taxon>
        <taxon>Ecdysozoa</taxon>
        <taxon>Nematoda</taxon>
        <taxon>Chromadorea</taxon>
        <taxon>Rhabditida</taxon>
        <taxon>Rhabditina</taxon>
        <taxon>Rhabditomorpha</taxon>
        <taxon>Strongyloidea</taxon>
        <taxon>Heligmosomidae</taxon>
        <taxon>Heligmosomoides</taxon>
    </lineage>
</organism>
<accession>A0A183FY36</accession>
<evidence type="ECO:0000256" key="1">
    <source>
        <dbReference type="ARBA" id="ARBA00022737"/>
    </source>
</evidence>
<evidence type="ECO:0000313" key="4">
    <source>
        <dbReference type="EMBL" id="VDO96485.1"/>
    </source>
</evidence>
<dbReference type="AlphaFoldDB" id="A0A183FY36"/>
<dbReference type="GO" id="GO:0030026">
    <property type="term" value="P:intracellular manganese ion homeostasis"/>
    <property type="evidence" value="ECO:0007669"/>
    <property type="project" value="TreeGrafter"/>
</dbReference>
<keyword evidence="2" id="KW-0813">Transport</keyword>
<evidence type="ECO:0000313" key="5">
    <source>
        <dbReference type="Proteomes" id="UP000050761"/>
    </source>
</evidence>
<keyword evidence="2" id="KW-0406">Ion transport</keyword>
<reference evidence="6" key="2">
    <citation type="submission" date="2019-09" db="UniProtKB">
        <authorList>
            <consortium name="WormBaseParasite"/>
        </authorList>
    </citation>
    <scope>IDENTIFICATION</scope>
</reference>
<dbReference type="GO" id="GO:0006811">
    <property type="term" value="P:monoatomic ion transport"/>
    <property type="evidence" value="ECO:0007669"/>
    <property type="project" value="UniProtKB-KW"/>
</dbReference>
<dbReference type="InterPro" id="IPR045095">
    <property type="entry name" value="ACDP"/>
</dbReference>
<dbReference type="WBParaSite" id="HPBE_0001352501-mRNA-1">
    <property type="protein sequence ID" value="HPBE_0001352501-mRNA-1"/>
    <property type="gene ID" value="HPBE_0001352501"/>
</dbReference>
<proteinExistence type="predicted"/>
<dbReference type="GO" id="GO:0010960">
    <property type="term" value="P:magnesium ion homeostasis"/>
    <property type="evidence" value="ECO:0007669"/>
    <property type="project" value="InterPro"/>
</dbReference>
<keyword evidence="3" id="KW-0812">Transmembrane</keyword>
<dbReference type="EMBL" id="UZAH01027955">
    <property type="protein sequence ID" value="VDO96485.1"/>
    <property type="molecule type" value="Genomic_DNA"/>
</dbReference>
<evidence type="ECO:0000313" key="6">
    <source>
        <dbReference type="WBParaSite" id="HPBE_0001352501-mRNA-1"/>
    </source>
</evidence>
<protein>
    <submittedName>
        <fullName evidence="6">CNNM transmembrane domain-containing protein</fullName>
    </submittedName>
</protein>
<dbReference type="InterPro" id="IPR046342">
    <property type="entry name" value="CBS_dom_sf"/>
</dbReference>
<dbReference type="Gene3D" id="3.10.580.10">
    <property type="entry name" value="CBS-domain"/>
    <property type="match status" value="1"/>
</dbReference>
<keyword evidence="3" id="KW-0472">Membrane</keyword>
<dbReference type="PANTHER" id="PTHR12064:SF97">
    <property type="entry name" value="METAL TRANSPORTER CNNM-5"/>
    <property type="match status" value="1"/>
</dbReference>
<name>A0A183FY36_HELPZ</name>
<accession>A0A3P8DKT5</accession>
<feature type="transmembrane region" description="Helical" evidence="3">
    <location>
        <begin position="24"/>
        <end position="45"/>
    </location>
</feature>
<dbReference type="SUPFAM" id="SSF54631">
    <property type="entry name" value="CBS-domain pair"/>
    <property type="match status" value="1"/>
</dbReference>
<gene>
    <name evidence="4" type="ORF">HPBE_LOCUS13526</name>
</gene>
<dbReference type="GO" id="GO:0005737">
    <property type="term" value="C:cytoplasm"/>
    <property type="evidence" value="ECO:0007669"/>
    <property type="project" value="TreeGrafter"/>
</dbReference>
<dbReference type="Proteomes" id="UP000050761">
    <property type="component" value="Unassembled WGS sequence"/>
</dbReference>
<reference evidence="4 5" key="1">
    <citation type="submission" date="2018-11" db="EMBL/GenBank/DDBJ databases">
        <authorList>
            <consortium name="Pathogen Informatics"/>
        </authorList>
    </citation>
    <scope>NUCLEOTIDE SEQUENCE [LARGE SCALE GENOMIC DNA]</scope>
</reference>
<dbReference type="OrthoDB" id="5353557at2759"/>
<evidence type="ECO:0000256" key="2">
    <source>
        <dbReference type="ARBA" id="ARBA00023065"/>
    </source>
</evidence>
<sequence length="374" mass="43004">MCHLHSSYTETHARKIIRYRKQSNWLICTMAVMNILVNTIFTNTISLLLENRKYGEILKYAVPTILIVLLAEILPQVREVYSEDKLKALIKVQSKKMEEAAQGDILARIADFPKKTIEDMMTPMEDAFIISGSDRLDLLVTILEKGFTRIPVFEEKNRFNLFAMLNVKDLATLKFEHRSTVQQFMSMVDVSRTQMRFVLAAQRGESLMYEMMKGDHHLCGVIRFSYGRYRVVGLITFEDVIEEVFGDIETVFEACPLLMTLGYDVLRLKALLSPDNLFHAKEDELLEPRNNRKMLIFFNGTITVSGGRTTTYRLDANRADFRPYIWGKCLVKRVFKVRLYTAKFQRIQLSLPLQSESNGISYSLVTVGGSASMV</sequence>
<evidence type="ECO:0000256" key="3">
    <source>
        <dbReference type="SAM" id="Phobius"/>
    </source>
</evidence>
<keyword evidence="5" id="KW-1185">Reference proteome</keyword>
<keyword evidence="3" id="KW-1133">Transmembrane helix</keyword>